<reference evidence="3" key="1">
    <citation type="journal article" date="2023" name="Mol. Phylogenet. Evol.">
        <title>Genome-scale phylogeny and comparative genomics of the fungal order Sordariales.</title>
        <authorList>
            <person name="Hensen N."/>
            <person name="Bonometti L."/>
            <person name="Westerberg I."/>
            <person name="Brannstrom I.O."/>
            <person name="Guillou S."/>
            <person name="Cros-Aarteil S."/>
            <person name="Calhoun S."/>
            <person name="Haridas S."/>
            <person name="Kuo A."/>
            <person name="Mondo S."/>
            <person name="Pangilinan J."/>
            <person name="Riley R."/>
            <person name="LaButti K."/>
            <person name="Andreopoulos B."/>
            <person name="Lipzen A."/>
            <person name="Chen C."/>
            <person name="Yan M."/>
            <person name="Daum C."/>
            <person name="Ng V."/>
            <person name="Clum A."/>
            <person name="Steindorff A."/>
            <person name="Ohm R.A."/>
            <person name="Martin F."/>
            <person name="Silar P."/>
            <person name="Natvig D.O."/>
            <person name="Lalanne C."/>
            <person name="Gautier V."/>
            <person name="Ament-Velasquez S.L."/>
            <person name="Kruys A."/>
            <person name="Hutchinson M.I."/>
            <person name="Powell A.J."/>
            <person name="Barry K."/>
            <person name="Miller A.N."/>
            <person name="Grigoriev I.V."/>
            <person name="Debuchy R."/>
            <person name="Gladieux P."/>
            <person name="Hiltunen Thoren M."/>
            <person name="Johannesson H."/>
        </authorList>
    </citation>
    <scope>NUCLEOTIDE SEQUENCE</scope>
    <source>
        <strain evidence="3">CBS 958.72</strain>
    </source>
</reference>
<feature type="signal peptide" evidence="2">
    <location>
        <begin position="1"/>
        <end position="25"/>
    </location>
</feature>
<reference evidence="3" key="2">
    <citation type="submission" date="2023-06" db="EMBL/GenBank/DDBJ databases">
        <authorList>
            <consortium name="Lawrence Berkeley National Laboratory"/>
            <person name="Haridas S."/>
            <person name="Hensen N."/>
            <person name="Bonometti L."/>
            <person name="Westerberg I."/>
            <person name="Brannstrom I.O."/>
            <person name="Guillou S."/>
            <person name="Cros-Aarteil S."/>
            <person name="Calhoun S."/>
            <person name="Kuo A."/>
            <person name="Mondo S."/>
            <person name="Pangilinan J."/>
            <person name="Riley R."/>
            <person name="Labutti K."/>
            <person name="Andreopoulos B."/>
            <person name="Lipzen A."/>
            <person name="Chen C."/>
            <person name="Yanf M."/>
            <person name="Daum C."/>
            <person name="Ng V."/>
            <person name="Clum A."/>
            <person name="Steindorff A."/>
            <person name="Ohm R."/>
            <person name="Martin F."/>
            <person name="Silar P."/>
            <person name="Natvig D."/>
            <person name="Lalanne C."/>
            <person name="Gautier V."/>
            <person name="Ament-Velasquez S.L."/>
            <person name="Kruys A."/>
            <person name="Hutchinson M.I."/>
            <person name="Powell A.J."/>
            <person name="Barry K."/>
            <person name="Miller A.N."/>
            <person name="Grigoriev I.V."/>
            <person name="Debuchy R."/>
            <person name="Gladieux P."/>
            <person name="Thoren M.H."/>
            <person name="Johannesson H."/>
        </authorList>
    </citation>
    <scope>NUCLEOTIDE SEQUENCE</scope>
    <source>
        <strain evidence="3">CBS 958.72</strain>
    </source>
</reference>
<dbReference type="Proteomes" id="UP001287356">
    <property type="component" value="Unassembled WGS sequence"/>
</dbReference>
<gene>
    <name evidence="3" type="ORF">B0T24DRAFT_662039</name>
</gene>
<evidence type="ECO:0000256" key="1">
    <source>
        <dbReference type="SAM" id="MobiDB-lite"/>
    </source>
</evidence>
<keyword evidence="4" id="KW-1185">Reference proteome</keyword>
<evidence type="ECO:0000313" key="4">
    <source>
        <dbReference type="Proteomes" id="UP001287356"/>
    </source>
</evidence>
<feature type="region of interest" description="Disordered" evidence="1">
    <location>
        <begin position="40"/>
        <end position="106"/>
    </location>
</feature>
<proteinExistence type="predicted"/>
<dbReference type="EMBL" id="JAULSN010000001">
    <property type="protein sequence ID" value="KAK3383551.1"/>
    <property type="molecule type" value="Genomic_DNA"/>
</dbReference>
<accession>A0AAE0NL39</accession>
<feature type="chain" id="PRO_5042292880" evidence="2">
    <location>
        <begin position="26"/>
        <end position="106"/>
    </location>
</feature>
<keyword evidence="2" id="KW-0732">Signal</keyword>
<sequence>MRASAVVVGLVSTVAVFSCLPGTLGQQQDGLWARLRRAIGETQSDEADQQPGKPHAVPVPEVKDYSYPPYGYPPPPPSSSAPSSSESITPVSSSLTENRIWSSTLE</sequence>
<feature type="compositionally biased region" description="Pro residues" evidence="1">
    <location>
        <begin position="70"/>
        <end position="79"/>
    </location>
</feature>
<evidence type="ECO:0000256" key="2">
    <source>
        <dbReference type="SAM" id="SignalP"/>
    </source>
</evidence>
<name>A0AAE0NL39_9PEZI</name>
<dbReference type="AlphaFoldDB" id="A0AAE0NL39"/>
<dbReference type="PROSITE" id="PS51257">
    <property type="entry name" value="PROKAR_LIPOPROTEIN"/>
    <property type="match status" value="1"/>
</dbReference>
<organism evidence="3 4">
    <name type="scientific">Lasiosphaeria ovina</name>
    <dbReference type="NCBI Taxonomy" id="92902"/>
    <lineage>
        <taxon>Eukaryota</taxon>
        <taxon>Fungi</taxon>
        <taxon>Dikarya</taxon>
        <taxon>Ascomycota</taxon>
        <taxon>Pezizomycotina</taxon>
        <taxon>Sordariomycetes</taxon>
        <taxon>Sordariomycetidae</taxon>
        <taxon>Sordariales</taxon>
        <taxon>Lasiosphaeriaceae</taxon>
        <taxon>Lasiosphaeria</taxon>
    </lineage>
</organism>
<feature type="compositionally biased region" description="Polar residues" evidence="1">
    <location>
        <begin position="95"/>
        <end position="106"/>
    </location>
</feature>
<feature type="compositionally biased region" description="Low complexity" evidence="1">
    <location>
        <begin position="80"/>
        <end position="94"/>
    </location>
</feature>
<comment type="caution">
    <text evidence="3">The sequence shown here is derived from an EMBL/GenBank/DDBJ whole genome shotgun (WGS) entry which is preliminary data.</text>
</comment>
<evidence type="ECO:0000313" key="3">
    <source>
        <dbReference type="EMBL" id="KAK3383551.1"/>
    </source>
</evidence>
<protein>
    <submittedName>
        <fullName evidence="3">Uncharacterized protein</fullName>
    </submittedName>
</protein>